<protein>
    <recommendedName>
        <fullName evidence="1">Serine aminopeptidase S33 domain-containing protein</fullName>
    </recommendedName>
</protein>
<proteinExistence type="predicted"/>
<dbReference type="EMBL" id="BFEA01000003">
    <property type="protein sequence ID" value="GBG59225.1"/>
    <property type="molecule type" value="Genomic_DNA"/>
</dbReference>
<dbReference type="SUPFAM" id="SSF53474">
    <property type="entry name" value="alpha/beta-Hydrolases"/>
    <property type="match status" value="1"/>
</dbReference>
<dbReference type="FunFam" id="3.40.50.1820:FF:000054">
    <property type="entry name" value="Alpha/beta-Hydrolases superfamily protein"/>
    <property type="match status" value="1"/>
</dbReference>
<dbReference type="Gene3D" id="3.40.50.1820">
    <property type="entry name" value="alpha/beta hydrolase"/>
    <property type="match status" value="1"/>
</dbReference>
<dbReference type="InterPro" id="IPR029058">
    <property type="entry name" value="AB_hydrolase_fold"/>
</dbReference>
<dbReference type="Proteomes" id="UP000265515">
    <property type="component" value="Unassembled WGS sequence"/>
</dbReference>
<reference evidence="2 3" key="1">
    <citation type="journal article" date="2018" name="Cell">
        <title>The Chara Genome: Secondary Complexity and Implications for Plant Terrestrialization.</title>
        <authorList>
            <person name="Nishiyama T."/>
            <person name="Sakayama H."/>
            <person name="Vries J.D."/>
            <person name="Buschmann H."/>
            <person name="Saint-Marcoux D."/>
            <person name="Ullrich K.K."/>
            <person name="Haas F.B."/>
            <person name="Vanderstraeten L."/>
            <person name="Becker D."/>
            <person name="Lang D."/>
            <person name="Vosolsobe S."/>
            <person name="Rombauts S."/>
            <person name="Wilhelmsson P.K.I."/>
            <person name="Janitza P."/>
            <person name="Kern R."/>
            <person name="Heyl A."/>
            <person name="Rumpler F."/>
            <person name="Villalobos L.I.A.C."/>
            <person name="Clay J.M."/>
            <person name="Skokan R."/>
            <person name="Toyoda A."/>
            <person name="Suzuki Y."/>
            <person name="Kagoshima H."/>
            <person name="Schijlen E."/>
            <person name="Tajeshwar N."/>
            <person name="Catarino B."/>
            <person name="Hetherington A.J."/>
            <person name="Saltykova A."/>
            <person name="Bonnot C."/>
            <person name="Breuninger H."/>
            <person name="Symeonidi A."/>
            <person name="Radhakrishnan G.V."/>
            <person name="Van Nieuwerburgh F."/>
            <person name="Deforce D."/>
            <person name="Chang C."/>
            <person name="Karol K.G."/>
            <person name="Hedrich R."/>
            <person name="Ulvskov P."/>
            <person name="Glockner G."/>
            <person name="Delwiche C.F."/>
            <person name="Petrasek J."/>
            <person name="Van de Peer Y."/>
            <person name="Friml J."/>
            <person name="Beilby M."/>
            <person name="Dolan L."/>
            <person name="Kohara Y."/>
            <person name="Sugano S."/>
            <person name="Fujiyama A."/>
            <person name="Delaux P.-M."/>
            <person name="Quint M."/>
            <person name="TheiBen G."/>
            <person name="Hagemann M."/>
            <person name="Harholt J."/>
            <person name="Dunand C."/>
            <person name="Zachgo S."/>
            <person name="Langdale J."/>
            <person name="Maumus F."/>
            <person name="Straeten D.V.D."/>
            <person name="Gould S.B."/>
            <person name="Rensing S.A."/>
        </authorList>
    </citation>
    <scope>NUCLEOTIDE SEQUENCE [LARGE SCALE GENOMIC DNA]</scope>
    <source>
        <strain evidence="2 3">S276</strain>
    </source>
</reference>
<dbReference type="InterPro" id="IPR051044">
    <property type="entry name" value="MAG_DAG_Lipase"/>
</dbReference>
<gene>
    <name evidence="2" type="ORF">CBR_g32242</name>
</gene>
<dbReference type="OMA" id="MHGEADI"/>
<keyword evidence="3" id="KW-1185">Reference proteome</keyword>
<evidence type="ECO:0000313" key="3">
    <source>
        <dbReference type="Proteomes" id="UP000265515"/>
    </source>
</evidence>
<name>A0A388JN84_CHABU</name>
<sequence>MMMAITTGVAVAGAVIMAKMLRNPSRASELAWEKGRRLSFRPVHKDNEFYLSRGVQVKEELKKNSRSVEIYRREWLPQRGRPDEPKALIFLCHGYADTCAYLNDDLAVRLVENGYAVFGMDYEGHGLSEGLHAYIPSFNTLVEDCIEHFQMIKERSEYSGKKCFLFGDSMGGAVSIIAHLKRPEAWDGAVLVAPMCQISDKAKPPKLVVEVLKKLVDFFPTLPIVPSVDICEAAFKVPEKRARGASNPVGYPGRLRLRTGQELLNAVEQIAERMEEINMPFLVLHGGADVLTDPSYSKELFKRAQSSDKSIRMYEGSWHNLLHGEPDCVVDKAMEDIIGWLDAHSRLR</sequence>
<evidence type="ECO:0000259" key="1">
    <source>
        <dbReference type="Pfam" id="PF12146"/>
    </source>
</evidence>
<dbReference type="AlphaFoldDB" id="A0A388JN84"/>
<dbReference type="OrthoDB" id="2498029at2759"/>
<dbReference type="STRING" id="69332.A0A388JN84"/>
<accession>A0A388JN84</accession>
<organism evidence="2 3">
    <name type="scientific">Chara braunii</name>
    <name type="common">Braun's stonewort</name>
    <dbReference type="NCBI Taxonomy" id="69332"/>
    <lineage>
        <taxon>Eukaryota</taxon>
        <taxon>Viridiplantae</taxon>
        <taxon>Streptophyta</taxon>
        <taxon>Charophyceae</taxon>
        <taxon>Charales</taxon>
        <taxon>Characeae</taxon>
        <taxon>Chara</taxon>
    </lineage>
</organism>
<feature type="domain" description="Serine aminopeptidase S33" evidence="1">
    <location>
        <begin position="84"/>
        <end position="326"/>
    </location>
</feature>
<comment type="caution">
    <text evidence="2">The sequence shown here is derived from an EMBL/GenBank/DDBJ whole genome shotgun (WGS) entry which is preliminary data.</text>
</comment>
<dbReference type="InterPro" id="IPR022742">
    <property type="entry name" value="Hydrolase_4"/>
</dbReference>
<evidence type="ECO:0000313" key="2">
    <source>
        <dbReference type="EMBL" id="GBG59225.1"/>
    </source>
</evidence>
<dbReference type="Gramene" id="GBG59225">
    <property type="protein sequence ID" value="GBG59225"/>
    <property type="gene ID" value="CBR_g32242"/>
</dbReference>
<dbReference type="PANTHER" id="PTHR11614">
    <property type="entry name" value="PHOSPHOLIPASE-RELATED"/>
    <property type="match status" value="1"/>
</dbReference>
<dbReference type="Pfam" id="PF12146">
    <property type="entry name" value="Hydrolase_4"/>
    <property type="match status" value="1"/>
</dbReference>